<dbReference type="AlphaFoldDB" id="E1Z3P6"/>
<feature type="transmembrane region" description="Helical" evidence="2">
    <location>
        <begin position="6"/>
        <end position="26"/>
    </location>
</feature>
<dbReference type="EMBL" id="GL433836">
    <property type="protein sequence ID" value="EFN59516.1"/>
    <property type="molecule type" value="Genomic_DNA"/>
</dbReference>
<dbReference type="InParanoid" id="E1Z3P6"/>
<dbReference type="Proteomes" id="UP000008141">
    <property type="component" value="Unassembled WGS sequence"/>
</dbReference>
<feature type="transmembrane region" description="Helical" evidence="2">
    <location>
        <begin position="708"/>
        <end position="728"/>
    </location>
</feature>
<dbReference type="KEGG" id="cvr:CHLNCDRAFT_138162"/>
<feature type="region of interest" description="Disordered" evidence="1">
    <location>
        <begin position="742"/>
        <end position="779"/>
    </location>
</feature>
<feature type="region of interest" description="Disordered" evidence="1">
    <location>
        <begin position="420"/>
        <end position="473"/>
    </location>
</feature>
<dbReference type="GeneID" id="17358449"/>
<gene>
    <name evidence="3" type="ORF">CHLNCDRAFT_138162</name>
</gene>
<dbReference type="OMA" id="PDMANTE"/>
<organism evidence="4">
    <name type="scientific">Chlorella variabilis</name>
    <name type="common">Green alga</name>
    <dbReference type="NCBI Taxonomy" id="554065"/>
    <lineage>
        <taxon>Eukaryota</taxon>
        <taxon>Viridiplantae</taxon>
        <taxon>Chlorophyta</taxon>
        <taxon>core chlorophytes</taxon>
        <taxon>Trebouxiophyceae</taxon>
        <taxon>Chlorellales</taxon>
        <taxon>Chlorellaceae</taxon>
        <taxon>Chlorella clade</taxon>
        <taxon>Chlorella</taxon>
    </lineage>
</organism>
<evidence type="ECO:0000313" key="4">
    <source>
        <dbReference type="Proteomes" id="UP000008141"/>
    </source>
</evidence>
<evidence type="ECO:0000313" key="3">
    <source>
        <dbReference type="EMBL" id="EFN59516.1"/>
    </source>
</evidence>
<feature type="region of interest" description="Disordered" evidence="1">
    <location>
        <begin position="145"/>
        <end position="177"/>
    </location>
</feature>
<feature type="region of interest" description="Disordered" evidence="1">
    <location>
        <begin position="356"/>
        <end position="402"/>
    </location>
</feature>
<protein>
    <submittedName>
        <fullName evidence="3">Uncharacterized protein</fullName>
    </submittedName>
</protein>
<sequence>MTGEVHEFFLTMMAMGLAASIASGTAHGLQQAIATYAAVVAAALGLAGVAPAASGAVAAEARQAAPGAVVGGQAARSLAGAQLQFKLKTIQVASVALGTLITAAHVMERLTLRATAAVKEAAAASDAGSATPVLAFATAASSVSAPKANPVEQQQASSPDSRQADVPAAAAGDQQAEQRLGDAVVAVTEHQEVAVEHQEPAAGVAADSVAAAAEEQKETPAAERAAEIAAASVEVDEEAAQPVPTLAAGRQLLAGSWQPSVPLTPGRQMGAGSCGLAERLAIAAPSSAVVVEAAAAVELAAAAVQLAHAAVEVAEAVAASHDEDEAAAGEADMELVPSTHAPSAAAHLTACDGAEAEEAAPVGERKAGEQEEGPRADAVPAEAQEQQINQMEPPNGDAVRPGMSIEEATTDVKRWMAAWHSGSAGEQEAPAGAEAAPAATSAAAEDSDSKEAPPASDSKEAPPASGAEEEEASPIAAAAPITRITEPSLPGIAAAVLAAITADAPVASTPVAAGDASNGAAAAAQEAEGQAAEVVEAEQEPVLALALAAPVAPVPVGPSTQEREAAYKARIAAVLAESKLAGGMHAPGHVAAGAAGGALAASQSQQLQPQALRNKHLAMRSKGMDCLQGAPSFQRIAPHPASGAAAAPSPEWVPASYQPHQRQAAQEELMARSNRILQNLAALEAAERRQQQEAAPSRFARVMAIAHFAWQALLGLCLTLLAGLAAVCRAAQRGAGRLADRLTGISDGDEDSSSGAPTFPPPGMLPGGGATPGVSGFQR</sequence>
<feature type="compositionally biased region" description="Basic and acidic residues" evidence="1">
    <location>
        <begin position="363"/>
        <end position="375"/>
    </location>
</feature>
<feature type="compositionally biased region" description="Low complexity" evidence="1">
    <location>
        <begin position="421"/>
        <end position="444"/>
    </location>
</feature>
<reference evidence="3 4" key="1">
    <citation type="journal article" date="2010" name="Plant Cell">
        <title>The Chlorella variabilis NC64A genome reveals adaptation to photosymbiosis, coevolution with viruses, and cryptic sex.</title>
        <authorList>
            <person name="Blanc G."/>
            <person name="Duncan G."/>
            <person name="Agarkova I."/>
            <person name="Borodovsky M."/>
            <person name="Gurnon J."/>
            <person name="Kuo A."/>
            <person name="Lindquist E."/>
            <person name="Lucas S."/>
            <person name="Pangilinan J."/>
            <person name="Polle J."/>
            <person name="Salamov A."/>
            <person name="Terry A."/>
            <person name="Yamada T."/>
            <person name="Dunigan D.D."/>
            <person name="Grigoriev I.V."/>
            <person name="Claverie J.M."/>
            <person name="Van Etten J.L."/>
        </authorList>
    </citation>
    <scope>NUCLEOTIDE SEQUENCE [LARGE SCALE GENOMIC DNA]</scope>
    <source>
        <strain evidence="3 4">NC64A</strain>
    </source>
</reference>
<keyword evidence="2" id="KW-0812">Transmembrane</keyword>
<evidence type="ECO:0000256" key="2">
    <source>
        <dbReference type="SAM" id="Phobius"/>
    </source>
</evidence>
<feature type="compositionally biased region" description="Polar residues" evidence="1">
    <location>
        <begin position="151"/>
        <end position="161"/>
    </location>
</feature>
<proteinExistence type="predicted"/>
<feature type="transmembrane region" description="Helical" evidence="2">
    <location>
        <begin position="33"/>
        <end position="53"/>
    </location>
</feature>
<keyword evidence="2" id="KW-0472">Membrane</keyword>
<dbReference type="RefSeq" id="XP_005851618.1">
    <property type="nucleotide sequence ID" value="XM_005851556.1"/>
</dbReference>
<name>E1Z3P6_CHLVA</name>
<keyword evidence="2" id="KW-1133">Transmembrane helix</keyword>
<evidence type="ECO:0000256" key="1">
    <source>
        <dbReference type="SAM" id="MobiDB-lite"/>
    </source>
</evidence>
<accession>E1Z3P6</accession>
<keyword evidence="4" id="KW-1185">Reference proteome</keyword>